<dbReference type="KEGG" id="cace:CACET_c31600"/>
<proteinExistence type="predicted"/>
<dbReference type="Gene3D" id="3.90.1720.10">
    <property type="entry name" value="endopeptidase domain like (from Nostoc punctiforme)"/>
    <property type="match status" value="1"/>
</dbReference>
<evidence type="ECO:0000313" key="2">
    <source>
        <dbReference type="Proteomes" id="UP000035704"/>
    </source>
</evidence>
<sequence>MNNLGLVEHCKKALSERWGYVWGTFGQVLTENLLQQRLRQYPTNVGNFQQFIRQNWMGRRTADCAGLIKSYLWWNGGNIKYDVATDASANMMYNRASEKGAIGTIPEVPGICVWKDGHIGVYIGEAKVIEARGTTQGVIQSPLKGTGSAGWTHWLKCPYVDYIEKKEEETPEWAIEARTWAIEKGISDGSRPKDFATREELWRMLQKFAKRLG</sequence>
<reference evidence="1 2" key="1">
    <citation type="submission" date="2014-10" db="EMBL/GenBank/DDBJ databases">
        <title>Genome sequence of Clostridium aceticum DSM 1496.</title>
        <authorList>
            <person name="Poehlein A."/>
            <person name="Schiel-Bengelsdorf B."/>
            <person name="Gottschalk G."/>
            <person name="Duerre P."/>
            <person name="Daniel R."/>
        </authorList>
    </citation>
    <scope>NUCLEOTIDE SEQUENCE [LARGE SCALE GENOMIC DNA]</scope>
    <source>
        <strain evidence="1 2">DSM 1496</strain>
    </source>
</reference>
<keyword evidence="2" id="KW-1185">Reference proteome</keyword>
<gene>
    <name evidence="1" type="ORF">CACET_c31600</name>
</gene>
<dbReference type="SUPFAM" id="SSF54001">
    <property type="entry name" value="Cysteine proteinases"/>
    <property type="match status" value="1"/>
</dbReference>
<organism evidence="1 2">
    <name type="scientific">Clostridium aceticum</name>
    <dbReference type="NCBI Taxonomy" id="84022"/>
    <lineage>
        <taxon>Bacteria</taxon>
        <taxon>Bacillati</taxon>
        <taxon>Bacillota</taxon>
        <taxon>Clostridia</taxon>
        <taxon>Eubacteriales</taxon>
        <taxon>Clostridiaceae</taxon>
        <taxon>Clostridium</taxon>
    </lineage>
</organism>
<dbReference type="STRING" id="84022.CACET_c31600"/>
<dbReference type="InterPro" id="IPR038765">
    <property type="entry name" value="Papain-like_cys_pep_sf"/>
</dbReference>
<accession>A0A0G3WGM2</accession>
<evidence type="ECO:0000313" key="1">
    <source>
        <dbReference type="EMBL" id="AKL96604.1"/>
    </source>
</evidence>
<dbReference type="PATRIC" id="fig|84022.6.peg.3233"/>
<evidence type="ECO:0008006" key="3">
    <source>
        <dbReference type="Google" id="ProtNLM"/>
    </source>
</evidence>
<dbReference type="Proteomes" id="UP000035704">
    <property type="component" value="Chromosome"/>
</dbReference>
<dbReference type="AlphaFoldDB" id="A0A0G3WGM2"/>
<protein>
    <recommendedName>
        <fullName evidence="3">NlpC/P60 domain-containing protein</fullName>
    </recommendedName>
</protein>
<name>A0A0G3WGM2_9CLOT</name>
<dbReference type="OrthoDB" id="2933491at2"/>
<dbReference type="RefSeq" id="WP_052661524.1">
    <property type="nucleotide sequence ID" value="NZ_CP009687.1"/>
</dbReference>
<dbReference type="EMBL" id="CP009687">
    <property type="protein sequence ID" value="AKL96604.1"/>
    <property type="molecule type" value="Genomic_DNA"/>
</dbReference>